<dbReference type="EMBL" id="NMWU01000021">
    <property type="protein sequence ID" value="PLS30913.1"/>
    <property type="molecule type" value="Genomic_DNA"/>
</dbReference>
<dbReference type="Gene3D" id="1.25.40.10">
    <property type="entry name" value="Tetratricopeptide repeat domain"/>
    <property type="match status" value="1"/>
</dbReference>
<dbReference type="Proteomes" id="UP000235050">
    <property type="component" value="Unassembled WGS sequence"/>
</dbReference>
<dbReference type="InterPro" id="IPR050767">
    <property type="entry name" value="Sel1_AlgK"/>
</dbReference>
<organism evidence="1 2">
    <name type="scientific">Bifidobacterium margollesii</name>
    <dbReference type="NCBI Taxonomy" id="2020964"/>
    <lineage>
        <taxon>Bacteria</taxon>
        <taxon>Bacillati</taxon>
        <taxon>Actinomycetota</taxon>
        <taxon>Actinomycetes</taxon>
        <taxon>Bifidobacteriales</taxon>
        <taxon>Bifidobacteriaceae</taxon>
        <taxon>Bifidobacterium</taxon>
    </lineage>
</organism>
<dbReference type="PANTHER" id="PTHR11102">
    <property type="entry name" value="SEL-1-LIKE PROTEIN"/>
    <property type="match status" value="1"/>
</dbReference>
<dbReference type="RefSeq" id="WP_165782759.1">
    <property type="nucleotide sequence ID" value="NZ_NMWU01000021.1"/>
</dbReference>
<accession>A0A2N5J9M6</accession>
<dbReference type="InterPro" id="IPR011990">
    <property type="entry name" value="TPR-like_helical_dom_sf"/>
</dbReference>
<sequence length="333" mass="37640">MTDDVYDDEDDWGPAPWPLWSAHPDIPVYEEGGLLFFLYDDPIIGPILPSMFITVPVEDEDDHGEIVKGRDRIDCYPHVRQRPLNPPLGIGHAGEAPFGVPFYDSGEDDSDECDKADVSDPYGERALQYGGMYYTEGMGLTAIEDREARIDCFRAAEVLYRHSAGRGNPVGWLCLGYIYAYDRCEGRYFRSYFDNFGVVPPKPDVDTMALESFRRAAEEDLAEGCYKYGDMLDEGRGCDPDYGRALSMFRKAFELGRDDSPRIWGSAALRLARAYNDAKGCDRDCREALHWYELARTGLEMKVRDGGGSYDARLWEAEAGVMDMRQELRLQGA</sequence>
<dbReference type="SMART" id="SM00671">
    <property type="entry name" value="SEL1"/>
    <property type="match status" value="2"/>
</dbReference>
<dbReference type="Pfam" id="PF08238">
    <property type="entry name" value="Sel1"/>
    <property type="match status" value="2"/>
</dbReference>
<dbReference type="InterPro" id="IPR006597">
    <property type="entry name" value="Sel1-like"/>
</dbReference>
<keyword evidence="2" id="KW-1185">Reference proteome</keyword>
<proteinExistence type="predicted"/>
<evidence type="ECO:0000313" key="2">
    <source>
        <dbReference type="Proteomes" id="UP000235050"/>
    </source>
</evidence>
<dbReference type="AlphaFoldDB" id="A0A2N5J9M6"/>
<comment type="caution">
    <text evidence="1">The sequence shown here is derived from an EMBL/GenBank/DDBJ whole genome shotgun (WGS) entry which is preliminary data.</text>
</comment>
<protein>
    <submittedName>
        <fullName evidence="1">Sel1 repeat protein</fullName>
    </submittedName>
</protein>
<name>A0A2N5J9M6_9BIFI</name>
<dbReference type="PANTHER" id="PTHR11102:SF160">
    <property type="entry name" value="ERAD-ASSOCIATED E3 UBIQUITIN-PROTEIN LIGASE COMPONENT HRD3"/>
    <property type="match status" value="1"/>
</dbReference>
<dbReference type="SUPFAM" id="SSF81901">
    <property type="entry name" value="HCP-like"/>
    <property type="match status" value="1"/>
</dbReference>
<reference evidence="1 2" key="1">
    <citation type="submission" date="2017-07" db="EMBL/GenBank/DDBJ databases">
        <title>Bifidobacterium novel species.</title>
        <authorList>
            <person name="Lugli G.A."/>
            <person name="Milani C."/>
            <person name="Duranti S."/>
            <person name="Mangifesta M."/>
        </authorList>
    </citation>
    <scope>NUCLEOTIDE SEQUENCE [LARGE SCALE GENOMIC DNA]</scope>
    <source>
        <strain evidence="2">Uis1B</strain>
    </source>
</reference>
<gene>
    <name evidence="1" type="ORF">Uis1B_1202</name>
</gene>
<evidence type="ECO:0000313" key="1">
    <source>
        <dbReference type="EMBL" id="PLS30913.1"/>
    </source>
</evidence>